<dbReference type="Pfam" id="PF13229">
    <property type="entry name" value="Beta_helix"/>
    <property type="match status" value="1"/>
</dbReference>
<name>A0A7K1FRH7_9ACTN</name>
<keyword evidence="3" id="KW-1185">Reference proteome</keyword>
<evidence type="ECO:0000313" key="3">
    <source>
        <dbReference type="Proteomes" id="UP000460221"/>
    </source>
</evidence>
<dbReference type="SMART" id="SM00710">
    <property type="entry name" value="PbH1"/>
    <property type="match status" value="5"/>
</dbReference>
<dbReference type="AlphaFoldDB" id="A0A7K1FRH7"/>
<dbReference type="InterPro" id="IPR039448">
    <property type="entry name" value="Beta_helix"/>
</dbReference>
<feature type="domain" description="Right handed beta helix" evidence="1">
    <location>
        <begin position="105"/>
        <end position="247"/>
    </location>
</feature>
<dbReference type="InterPro" id="IPR011050">
    <property type="entry name" value="Pectin_lyase_fold/virulence"/>
</dbReference>
<dbReference type="SUPFAM" id="SSF51126">
    <property type="entry name" value="Pectin lyase-like"/>
    <property type="match status" value="1"/>
</dbReference>
<dbReference type="InterPro" id="IPR006626">
    <property type="entry name" value="PbH1"/>
</dbReference>
<gene>
    <name evidence="2" type="ORF">GIS00_18060</name>
</gene>
<accession>A0A7K1FRH7</accession>
<protein>
    <recommendedName>
        <fullName evidence="1">Right handed beta helix domain-containing protein</fullName>
    </recommendedName>
</protein>
<evidence type="ECO:0000313" key="2">
    <source>
        <dbReference type="EMBL" id="MTD15843.1"/>
    </source>
</evidence>
<dbReference type="Proteomes" id="UP000460221">
    <property type="component" value="Unassembled WGS sequence"/>
</dbReference>
<organism evidence="2 3">
    <name type="scientific">Nakamurella alba</name>
    <dbReference type="NCBI Taxonomy" id="2665158"/>
    <lineage>
        <taxon>Bacteria</taxon>
        <taxon>Bacillati</taxon>
        <taxon>Actinomycetota</taxon>
        <taxon>Actinomycetes</taxon>
        <taxon>Nakamurellales</taxon>
        <taxon>Nakamurellaceae</taxon>
        <taxon>Nakamurella</taxon>
    </lineage>
</organism>
<dbReference type="EMBL" id="WLYK01000008">
    <property type="protein sequence ID" value="MTD15843.1"/>
    <property type="molecule type" value="Genomic_DNA"/>
</dbReference>
<reference evidence="2 3" key="1">
    <citation type="submission" date="2019-11" db="EMBL/GenBank/DDBJ databases">
        <authorList>
            <person name="Jiang L.-Q."/>
        </authorList>
    </citation>
    <scope>NUCLEOTIDE SEQUENCE [LARGE SCALE GENOMIC DNA]</scope>
    <source>
        <strain evidence="2 3">YIM 132087</strain>
    </source>
</reference>
<comment type="caution">
    <text evidence="2">The sequence shown here is derived from an EMBL/GenBank/DDBJ whole genome shotgun (WGS) entry which is preliminary data.</text>
</comment>
<dbReference type="InterPro" id="IPR012334">
    <property type="entry name" value="Pectin_lyas_fold"/>
</dbReference>
<proteinExistence type="predicted"/>
<evidence type="ECO:0000259" key="1">
    <source>
        <dbReference type="Pfam" id="PF13229"/>
    </source>
</evidence>
<dbReference type="Gene3D" id="2.160.20.10">
    <property type="entry name" value="Single-stranded right-handed beta-helix, Pectin lyase-like"/>
    <property type="match status" value="1"/>
</dbReference>
<sequence length="349" mass="35799">MAPGNRQGSCREDDPCTVGRAFADLRDHPDSASGILLTAGDYGVLEIAASSVTEDGRVLIGVADGADVSIDRLNVLSPNTTWTGITVTGVLYLRPSAVGTILDGVTVEQGGLFVRSGDTVVRNSVFRDGSSLDGIQIGNGASGVRIENNVIRDYNQQGDTQYHSDCIQVFDASDVTIVGNRIANCSNAGIILSHGSGKGIDGLVIESNWVQGCVVRGDACRGGSALDIRESSAVGMVVRNNTVLNGSVRIGTQPDAVFDRNIIDYLSSCDSAMTNTIVQRWNPGLCSQPDALGSNGNRMGEVPVADAVAGDLTPTDPASVLISPVGGEPAAAGIDGSPLPADVAGASAG</sequence>